<reference evidence="1 2" key="1">
    <citation type="journal article" date="2009" name="Nature">
        <title>The Sorghum bicolor genome and the diversification of grasses.</title>
        <authorList>
            <person name="Paterson A.H."/>
            <person name="Bowers J.E."/>
            <person name="Bruggmann R."/>
            <person name="Dubchak I."/>
            <person name="Grimwood J."/>
            <person name="Gundlach H."/>
            <person name="Haberer G."/>
            <person name="Hellsten U."/>
            <person name="Mitros T."/>
            <person name="Poliakov A."/>
            <person name="Schmutz J."/>
            <person name="Spannagl M."/>
            <person name="Tang H."/>
            <person name="Wang X."/>
            <person name="Wicker T."/>
            <person name="Bharti A.K."/>
            <person name="Chapman J."/>
            <person name="Feltus F.A."/>
            <person name="Gowik U."/>
            <person name="Grigoriev I.V."/>
            <person name="Lyons E."/>
            <person name="Maher C.A."/>
            <person name="Martis M."/>
            <person name="Narechania A."/>
            <person name="Otillar R.P."/>
            <person name="Penning B.W."/>
            <person name="Salamov A.A."/>
            <person name="Wang Y."/>
            <person name="Zhang L."/>
            <person name="Carpita N.C."/>
            <person name="Freeling M."/>
            <person name="Gingle A.R."/>
            <person name="Hash C.T."/>
            <person name="Keller B."/>
            <person name="Klein P."/>
            <person name="Kresovich S."/>
            <person name="McCann M.C."/>
            <person name="Ming R."/>
            <person name="Peterson D.G."/>
            <person name="Mehboob-ur-Rahman"/>
            <person name="Ware D."/>
            <person name="Westhoff P."/>
            <person name="Mayer K.F."/>
            <person name="Messing J."/>
            <person name="Rokhsar D.S."/>
        </authorList>
    </citation>
    <scope>NUCLEOTIDE SEQUENCE [LARGE SCALE GENOMIC DNA]</scope>
    <source>
        <strain evidence="2">cv. BTx623</strain>
    </source>
</reference>
<dbReference type="Proteomes" id="UP000000768">
    <property type="component" value="Chromosome 3"/>
</dbReference>
<dbReference type="Gramene" id="OQU86048">
    <property type="protein sequence ID" value="OQU86048"/>
    <property type="gene ID" value="SORBI_3003G002501"/>
</dbReference>
<keyword evidence="2" id="KW-1185">Reference proteome</keyword>
<proteinExistence type="predicted"/>
<protein>
    <submittedName>
        <fullName evidence="1">Uncharacterized protein</fullName>
    </submittedName>
</protein>
<accession>A0A1W0VV78</accession>
<evidence type="ECO:0000313" key="2">
    <source>
        <dbReference type="Proteomes" id="UP000000768"/>
    </source>
</evidence>
<organism evidence="1 2">
    <name type="scientific">Sorghum bicolor</name>
    <name type="common">Sorghum</name>
    <name type="synonym">Sorghum vulgare</name>
    <dbReference type="NCBI Taxonomy" id="4558"/>
    <lineage>
        <taxon>Eukaryota</taxon>
        <taxon>Viridiplantae</taxon>
        <taxon>Streptophyta</taxon>
        <taxon>Embryophyta</taxon>
        <taxon>Tracheophyta</taxon>
        <taxon>Spermatophyta</taxon>
        <taxon>Magnoliopsida</taxon>
        <taxon>Liliopsida</taxon>
        <taxon>Poales</taxon>
        <taxon>Poaceae</taxon>
        <taxon>PACMAD clade</taxon>
        <taxon>Panicoideae</taxon>
        <taxon>Andropogonodae</taxon>
        <taxon>Andropogoneae</taxon>
        <taxon>Sorghinae</taxon>
        <taxon>Sorghum</taxon>
    </lineage>
</organism>
<name>A0A1W0VV78_SORBI</name>
<reference evidence="2" key="2">
    <citation type="journal article" date="2018" name="Plant J.">
        <title>The Sorghum bicolor reference genome: improved assembly, gene annotations, a transcriptome atlas, and signatures of genome organization.</title>
        <authorList>
            <person name="McCormick R.F."/>
            <person name="Truong S.K."/>
            <person name="Sreedasyam A."/>
            <person name="Jenkins J."/>
            <person name="Shu S."/>
            <person name="Sims D."/>
            <person name="Kennedy M."/>
            <person name="Amirebrahimi M."/>
            <person name="Weers B.D."/>
            <person name="McKinley B."/>
            <person name="Mattison A."/>
            <person name="Morishige D.T."/>
            <person name="Grimwood J."/>
            <person name="Schmutz J."/>
            <person name="Mullet J.E."/>
        </authorList>
    </citation>
    <scope>NUCLEOTIDE SEQUENCE [LARGE SCALE GENOMIC DNA]</scope>
    <source>
        <strain evidence="2">cv. BTx623</strain>
    </source>
</reference>
<evidence type="ECO:0000313" key="1">
    <source>
        <dbReference type="EMBL" id="OQU86048.1"/>
    </source>
</evidence>
<dbReference type="EMBL" id="CM000762">
    <property type="protein sequence ID" value="OQU86048.1"/>
    <property type="molecule type" value="Genomic_DNA"/>
</dbReference>
<gene>
    <name evidence="1" type="ORF">SORBI_3003G002501</name>
</gene>
<sequence length="103" mass="12168">MHSRSIYIYSSTLHTFLNMEVCVYTILYEYLYSELCKHVLWTIYISTLYKQVCAYTRYSFIRVCIYTICIHDNRQNVEVAVICAHPPIEVVGEVLLFVCRVTP</sequence>
<dbReference type="AlphaFoldDB" id="A0A1W0VV78"/>
<dbReference type="InParanoid" id="A0A1W0VV78"/>